<feature type="transmembrane region" description="Helical" evidence="10">
    <location>
        <begin position="361"/>
        <end position="380"/>
    </location>
</feature>
<keyword evidence="8 10" id="KW-0472">Membrane</keyword>
<comment type="caution">
    <text evidence="11">The sequence shown here is derived from an EMBL/GenBank/DDBJ whole genome shotgun (WGS) entry which is preliminary data.</text>
</comment>
<feature type="transmembrane region" description="Helical" evidence="10">
    <location>
        <begin position="97"/>
        <end position="116"/>
    </location>
</feature>
<gene>
    <name evidence="11" type="ORF">RM573_08240</name>
</gene>
<keyword evidence="7" id="KW-0406">Ion transport</keyword>
<evidence type="ECO:0000313" key="11">
    <source>
        <dbReference type="EMBL" id="MDT0603582.1"/>
    </source>
</evidence>
<keyword evidence="5 10" id="KW-0812">Transmembrane</keyword>
<protein>
    <recommendedName>
        <fullName evidence="9">Multidrug-efflux transporter</fullName>
    </recommendedName>
</protein>
<dbReference type="PIRSF" id="PIRSF006603">
    <property type="entry name" value="DinF"/>
    <property type="match status" value="1"/>
</dbReference>
<feature type="transmembrane region" description="Helical" evidence="10">
    <location>
        <begin position="205"/>
        <end position="224"/>
    </location>
</feature>
<keyword evidence="3" id="KW-0050">Antiport</keyword>
<feature type="transmembrane region" description="Helical" evidence="10">
    <location>
        <begin position="172"/>
        <end position="193"/>
    </location>
</feature>
<evidence type="ECO:0000256" key="10">
    <source>
        <dbReference type="SAM" id="Phobius"/>
    </source>
</evidence>
<dbReference type="RefSeq" id="WP_311579996.1">
    <property type="nucleotide sequence ID" value="NZ_JAVRIF010000003.1"/>
</dbReference>
<organism evidence="11 12">
    <name type="scientific">Thalassotalea castellviae</name>
    <dbReference type="NCBI Taxonomy" id="3075612"/>
    <lineage>
        <taxon>Bacteria</taxon>
        <taxon>Pseudomonadati</taxon>
        <taxon>Pseudomonadota</taxon>
        <taxon>Gammaproteobacteria</taxon>
        <taxon>Alteromonadales</taxon>
        <taxon>Colwelliaceae</taxon>
        <taxon>Thalassotalea</taxon>
    </lineage>
</organism>
<name>A0ABU3A069_9GAMM</name>
<dbReference type="NCBIfam" id="TIGR00797">
    <property type="entry name" value="matE"/>
    <property type="match status" value="1"/>
</dbReference>
<evidence type="ECO:0000256" key="3">
    <source>
        <dbReference type="ARBA" id="ARBA00022449"/>
    </source>
</evidence>
<evidence type="ECO:0000256" key="8">
    <source>
        <dbReference type="ARBA" id="ARBA00023136"/>
    </source>
</evidence>
<comment type="subcellular location">
    <subcellularLocation>
        <location evidence="1">Cell inner membrane</location>
        <topology evidence="1">Multi-pass membrane protein</topology>
    </subcellularLocation>
</comment>
<keyword evidence="2" id="KW-0813">Transport</keyword>
<feature type="transmembrane region" description="Helical" evidence="10">
    <location>
        <begin position="400"/>
        <end position="418"/>
    </location>
</feature>
<evidence type="ECO:0000256" key="6">
    <source>
        <dbReference type="ARBA" id="ARBA00022989"/>
    </source>
</evidence>
<dbReference type="InterPro" id="IPR048279">
    <property type="entry name" value="MdtK-like"/>
</dbReference>
<evidence type="ECO:0000313" key="12">
    <source>
        <dbReference type="Proteomes" id="UP001266357"/>
    </source>
</evidence>
<feature type="transmembrane region" description="Helical" evidence="10">
    <location>
        <begin position="44"/>
        <end position="62"/>
    </location>
</feature>
<dbReference type="CDD" id="cd13139">
    <property type="entry name" value="MATE_like_14"/>
    <property type="match status" value="1"/>
</dbReference>
<dbReference type="Pfam" id="PF01554">
    <property type="entry name" value="MatE"/>
    <property type="match status" value="2"/>
</dbReference>
<feature type="transmembrane region" description="Helical" evidence="10">
    <location>
        <begin position="128"/>
        <end position="152"/>
    </location>
</feature>
<sequence>MKTDKKTILHEGETNAEVTFDKLQQKLSIRQLFKQSLKGNHQDLTKGSIGVAAFLLAVPMVLEMLMESIFAITDIFFVSGLGAQAVAVVGLTEAVLTLLYALAIGLSMAVTATIARRYGEKNIEQADVVAGQTLWIGMAVALIVGFIGLNFAEDILRLMGGSESLIQEGKTYTTIMLSGSITILYLFLINAIFRGAGDASIAMRSLWLANGINIVLDPLLIYGVGPFPEMGLTGAAVATTIGRGVGVLYQLSYLFGISGRIKITLTHLLIQSEVCLKLLKVSFWGIIQFLIATASWIALVRIVSTYGSDAVAGYTIAIRVIMFVILPAWGLSNAVATLVGQNLGADKPERAEQSVWRIAKYNIYFLLTVALIFITIPNQIIGLFTSDQNVIKYGADCLRYISYGNGFFALGMILVQAFNGAGDTMTPTKINFICYWLIQIPVAYGLAKWFDLGPIGVFLAITIAQSIFALIGWLSFRKGQWKLKTV</sequence>
<keyword evidence="12" id="KW-1185">Reference proteome</keyword>
<dbReference type="PANTHER" id="PTHR43298">
    <property type="entry name" value="MULTIDRUG RESISTANCE PROTEIN NORM-RELATED"/>
    <property type="match status" value="1"/>
</dbReference>
<feature type="transmembrane region" description="Helical" evidence="10">
    <location>
        <begin position="455"/>
        <end position="476"/>
    </location>
</feature>
<keyword evidence="6 10" id="KW-1133">Transmembrane helix</keyword>
<evidence type="ECO:0000256" key="7">
    <source>
        <dbReference type="ARBA" id="ARBA00023065"/>
    </source>
</evidence>
<evidence type="ECO:0000256" key="5">
    <source>
        <dbReference type="ARBA" id="ARBA00022692"/>
    </source>
</evidence>
<dbReference type="Proteomes" id="UP001266357">
    <property type="component" value="Unassembled WGS sequence"/>
</dbReference>
<proteinExistence type="predicted"/>
<evidence type="ECO:0000256" key="1">
    <source>
        <dbReference type="ARBA" id="ARBA00004429"/>
    </source>
</evidence>
<keyword evidence="4" id="KW-1003">Cell membrane</keyword>
<feature type="transmembrane region" description="Helical" evidence="10">
    <location>
        <begin position="316"/>
        <end position="340"/>
    </location>
</feature>
<evidence type="ECO:0000256" key="4">
    <source>
        <dbReference type="ARBA" id="ARBA00022475"/>
    </source>
</evidence>
<dbReference type="EMBL" id="JAVRIF010000003">
    <property type="protein sequence ID" value="MDT0603582.1"/>
    <property type="molecule type" value="Genomic_DNA"/>
</dbReference>
<evidence type="ECO:0000256" key="2">
    <source>
        <dbReference type="ARBA" id="ARBA00022448"/>
    </source>
</evidence>
<feature type="transmembrane region" description="Helical" evidence="10">
    <location>
        <begin position="430"/>
        <end position="449"/>
    </location>
</feature>
<accession>A0ABU3A069</accession>
<evidence type="ECO:0000256" key="9">
    <source>
        <dbReference type="ARBA" id="ARBA00031636"/>
    </source>
</evidence>
<dbReference type="InterPro" id="IPR002528">
    <property type="entry name" value="MATE_fam"/>
</dbReference>
<reference evidence="11 12" key="1">
    <citation type="submission" date="2023-09" db="EMBL/GenBank/DDBJ databases">
        <authorList>
            <person name="Rey-Velasco X."/>
        </authorList>
    </citation>
    <scope>NUCLEOTIDE SEQUENCE [LARGE SCALE GENOMIC DNA]</scope>
    <source>
        <strain evidence="11 12">W431</strain>
    </source>
</reference>
<dbReference type="PANTHER" id="PTHR43298:SF2">
    <property type="entry name" value="FMN_FAD EXPORTER YEEO-RELATED"/>
    <property type="match status" value="1"/>
</dbReference>
<feature type="transmembrane region" description="Helical" evidence="10">
    <location>
        <begin position="278"/>
        <end position="304"/>
    </location>
</feature>
<feature type="transmembrane region" description="Helical" evidence="10">
    <location>
        <begin position="236"/>
        <end position="257"/>
    </location>
</feature>
<dbReference type="InterPro" id="IPR050222">
    <property type="entry name" value="MATE_MdtK"/>
</dbReference>